<comment type="caution">
    <text evidence="2">The sequence shown here is derived from an EMBL/GenBank/DDBJ whole genome shotgun (WGS) entry which is preliminary data.</text>
</comment>
<protein>
    <submittedName>
        <fullName evidence="2">Uncharacterized protein</fullName>
    </submittedName>
</protein>
<dbReference type="EMBL" id="CAKOFQ010007118">
    <property type="protein sequence ID" value="CAH1991607.1"/>
    <property type="molecule type" value="Genomic_DNA"/>
</dbReference>
<evidence type="ECO:0000256" key="1">
    <source>
        <dbReference type="SAM" id="MobiDB-lite"/>
    </source>
</evidence>
<evidence type="ECO:0000313" key="2">
    <source>
        <dbReference type="EMBL" id="CAH1991607.1"/>
    </source>
</evidence>
<evidence type="ECO:0000313" key="3">
    <source>
        <dbReference type="EMBL" id="CAH2003787.1"/>
    </source>
</evidence>
<organism evidence="2 4">
    <name type="scientific">Acanthoscelides obtectus</name>
    <name type="common">Bean weevil</name>
    <name type="synonym">Bruchus obtectus</name>
    <dbReference type="NCBI Taxonomy" id="200917"/>
    <lineage>
        <taxon>Eukaryota</taxon>
        <taxon>Metazoa</taxon>
        <taxon>Ecdysozoa</taxon>
        <taxon>Arthropoda</taxon>
        <taxon>Hexapoda</taxon>
        <taxon>Insecta</taxon>
        <taxon>Pterygota</taxon>
        <taxon>Neoptera</taxon>
        <taxon>Endopterygota</taxon>
        <taxon>Coleoptera</taxon>
        <taxon>Polyphaga</taxon>
        <taxon>Cucujiformia</taxon>
        <taxon>Chrysomeloidea</taxon>
        <taxon>Chrysomelidae</taxon>
        <taxon>Bruchinae</taxon>
        <taxon>Bruchini</taxon>
        <taxon>Acanthoscelides</taxon>
    </lineage>
</organism>
<proteinExistence type="predicted"/>
<keyword evidence="4" id="KW-1185">Reference proteome</keyword>
<name>A0A9P0PS23_ACAOB</name>
<sequence length="25" mass="3044">MYRKISSMMNKRGRMKGKNETNLRI</sequence>
<dbReference type="AlphaFoldDB" id="A0A9P0PS23"/>
<dbReference type="EMBL" id="CAKOFQ010007556">
    <property type="protein sequence ID" value="CAH2003787.1"/>
    <property type="molecule type" value="Genomic_DNA"/>
</dbReference>
<reference evidence="2" key="1">
    <citation type="submission" date="2022-03" db="EMBL/GenBank/DDBJ databases">
        <authorList>
            <person name="Sayadi A."/>
        </authorList>
    </citation>
    <scope>NUCLEOTIDE SEQUENCE</scope>
</reference>
<accession>A0A9P0PS23</accession>
<dbReference type="Proteomes" id="UP001152888">
    <property type="component" value="Unassembled WGS sequence"/>
</dbReference>
<feature type="region of interest" description="Disordered" evidence="1">
    <location>
        <begin position="1"/>
        <end position="25"/>
    </location>
</feature>
<evidence type="ECO:0000313" key="4">
    <source>
        <dbReference type="Proteomes" id="UP001152888"/>
    </source>
</evidence>
<gene>
    <name evidence="2" type="ORF">ACAOBT_LOCUS20384</name>
    <name evidence="3" type="ORF">ACAOBT_LOCUS27617</name>
</gene>